<sequence length="611" mass="68222">MDMNIQTRNLFTPSTKLLKNLHSMIQHGIPNKPPTRQSFTAVLHISEAAGKPILRILGITTGLLMTRTFAFSKRKVCDQKHRSKKMTRIISRGTSHPNRESTSQPWVSAPGGTHQDTLPTLPRSTPISYEEEADDRTPHQRYAWLLSARGPGYALTKPSPLHSESTGEEHIIDIGDVGVYSDDKAFLALFNITKPRGGLAEEDQAPEGIDPPCDIQKAVDNDPNHFQEEEPLIRPRGSISRQWAHDENGSRVFTFNLSAKEGALLMLPRGGIRLRQLNLTKRKEFMKCIQDHWHRWYRFADQYSFAYKKGDTLCLLTGVERCSVWAMAVWDSMSGYDCGGRSSLELDVNKSSGRCSWRFPPARCSMHAAAPKPSVGTENKLTETVFIRAFWISRSSGGIDSRPLPEHCGGEYLRRPEGRSCAELSQDLSDTSFPGGEDGREADQEQDPGGHGWQSRNPWNPFYARRDPGGSSFDTSPYPPAGGSSSLNPPYQSHQRQPATSHWQSSGPVESQYGPADLQDETPTRESDALNLSSHDFDSIDHPCRVIDKFALKLVAKARPNLLDSGCVAISHDDDWMSILEDSDDVLPKGTEVLRRICDKFKFVVEKGKPN</sequence>
<evidence type="ECO:0000256" key="1">
    <source>
        <dbReference type="SAM" id="MobiDB-lite"/>
    </source>
</evidence>
<feature type="compositionally biased region" description="Polar residues" evidence="1">
    <location>
        <begin position="114"/>
        <end position="125"/>
    </location>
</feature>
<feature type="region of interest" description="Disordered" evidence="1">
    <location>
        <begin position="82"/>
        <end position="125"/>
    </location>
</feature>
<organism evidence="2 3">
    <name type="scientific">Marasmius crinis-equi</name>
    <dbReference type="NCBI Taxonomy" id="585013"/>
    <lineage>
        <taxon>Eukaryota</taxon>
        <taxon>Fungi</taxon>
        <taxon>Dikarya</taxon>
        <taxon>Basidiomycota</taxon>
        <taxon>Agaricomycotina</taxon>
        <taxon>Agaricomycetes</taxon>
        <taxon>Agaricomycetidae</taxon>
        <taxon>Agaricales</taxon>
        <taxon>Marasmiineae</taxon>
        <taxon>Marasmiaceae</taxon>
        <taxon>Marasmius</taxon>
    </lineage>
</organism>
<feature type="region of interest" description="Disordered" evidence="1">
    <location>
        <begin position="426"/>
        <end position="529"/>
    </location>
</feature>
<gene>
    <name evidence="2" type="ORF">V5O48_016480</name>
</gene>
<evidence type="ECO:0000313" key="2">
    <source>
        <dbReference type="EMBL" id="KAL0565541.1"/>
    </source>
</evidence>
<keyword evidence="3" id="KW-1185">Reference proteome</keyword>
<dbReference type="Proteomes" id="UP001465976">
    <property type="component" value="Unassembled WGS sequence"/>
</dbReference>
<reference evidence="2 3" key="1">
    <citation type="submission" date="2024-02" db="EMBL/GenBank/DDBJ databases">
        <title>A draft genome for the cacao thread blight pathogen Marasmius crinis-equi.</title>
        <authorList>
            <person name="Cohen S.P."/>
            <person name="Baruah I.K."/>
            <person name="Amoako-Attah I."/>
            <person name="Bukari Y."/>
            <person name="Meinhardt L.W."/>
            <person name="Bailey B.A."/>
        </authorList>
    </citation>
    <scope>NUCLEOTIDE SEQUENCE [LARGE SCALE GENOMIC DNA]</scope>
    <source>
        <strain evidence="2 3">GH-76</strain>
    </source>
</reference>
<protein>
    <submittedName>
        <fullName evidence="2">Uncharacterized protein</fullName>
    </submittedName>
</protein>
<feature type="compositionally biased region" description="Polar residues" evidence="1">
    <location>
        <begin position="92"/>
        <end position="106"/>
    </location>
</feature>
<accession>A0ABR3ERN6</accession>
<name>A0ABR3ERN6_9AGAR</name>
<evidence type="ECO:0000313" key="3">
    <source>
        <dbReference type="Proteomes" id="UP001465976"/>
    </source>
</evidence>
<feature type="compositionally biased region" description="Polar residues" evidence="1">
    <location>
        <begin position="483"/>
        <end position="509"/>
    </location>
</feature>
<proteinExistence type="predicted"/>
<dbReference type="EMBL" id="JBAHYK010002220">
    <property type="protein sequence ID" value="KAL0565541.1"/>
    <property type="molecule type" value="Genomic_DNA"/>
</dbReference>
<comment type="caution">
    <text evidence="2">The sequence shown here is derived from an EMBL/GenBank/DDBJ whole genome shotgun (WGS) entry which is preliminary data.</text>
</comment>